<protein>
    <submittedName>
        <fullName evidence="1">Uncharacterized protein</fullName>
    </submittedName>
</protein>
<evidence type="ECO:0000313" key="1">
    <source>
        <dbReference type="EMBL" id="CAH2405141.1"/>
    </source>
</evidence>
<comment type="caution">
    <text evidence="1">The sequence shown here is derived from an EMBL/GenBank/DDBJ whole genome shotgun (WGS) entry which is preliminary data.</text>
</comment>
<name>A0ABM9E8Q7_9HYPH</name>
<organism evidence="1 2">
    <name type="scientific">Mesorhizobium escarrei</name>
    <dbReference type="NCBI Taxonomy" id="666018"/>
    <lineage>
        <taxon>Bacteria</taxon>
        <taxon>Pseudomonadati</taxon>
        <taxon>Pseudomonadota</taxon>
        <taxon>Alphaproteobacteria</taxon>
        <taxon>Hyphomicrobiales</taxon>
        <taxon>Phyllobacteriaceae</taxon>
        <taxon>Mesorhizobium</taxon>
    </lineage>
</organism>
<evidence type="ECO:0000313" key="2">
    <source>
        <dbReference type="Proteomes" id="UP001153050"/>
    </source>
</evidence>
<dbReference type="Proteomes" id="UP001153050">
    <property type="component" value="Unassembled WGS sequence"/>
</dbReference>
<dbReference type="EMBL" id="CAKXZT010000141">
    <property type="protein sequence ID" value="CAH2405141.1"/>
    <property type="molecule type" value="Genomic_DNA"/>
</dbReference>
<reference evidence="1 2" key="1">
    <citation type="submission" date="2022-03" db="EMBL/GenBank/DDBJ databases">
        <authorList>
            <person name="Brunel B."/>
        </authorList>
    </citation>
    <scope>NUCLEOTIDE SEQUENCE [LARGE SCALE GENOMIC DNA]</scope>
    <source>
        <strain evidence="1">STM5069sample</strain>
    </source>
</reference>
<gene>
    <name evidence="1" type="ORF">MES5069_450078</name>
</gene>
<sequence length="78" mass="7999">MLPAPCFRQKTGPRLNVVLRGIDGSLAGHSHREIAEVLIGEVGSTPTGRILAITSATAFGASLRTVRSGMGTGVSSLP</sequence>
<proteinExistence type="predicted"/>
<accession>A0ABM9E8Q7</accession>
<keyword evidence="2" id="KW-1185">Reference proteome</keyword>